<dbReference type="Pfam" id="PF08315">
    <property type="entry name" value="cwf18"/>
    <property type="match status" value="1"/>
</dbReference>
<dbReference type="InterPro" id="IPR036477">
    <property type="entry name" value="Formyl_transf_N_sf"/>
</dbReference>
<dbReference type="InterPro" id="IPR013169">
    <property type="entry name" value="mRNA_splic_Cwf18-like"/>
</dbReference>
<dbReference type="EMBL" id="OU015566">
    <property type="protein sequence ID" value="CAG5105723.1"/>
    <property type="molecule type" value="Genomic_DNA"/>
</dbReference>
<organism evidence="2 3">
    <name type="scientific">Oikopleura dioica</name>
    <name type="common">Tunicate</name>
    <dbReference type="NCBI Taxonomy" id="34765"/>
    <lineage>
        <taxon>Eukaryota</taxon>
        <taxon>Metazoa</taxon>
        <taxon>Chordata</taxon>
        <taxon>Tunicata</taxon>
        <taxon>Appendicularia</taxon>
        <taxon>Copelata</taxon>
        <taxon>Oikopleuridae</taxon>
        <taxon>Oikopleura</taxon>
    </lineage>
</organism>
<evidence type="ECO:0000313" key="2">
    <source>
        <dbReference type="EMBL" id="CAG5105723.1"/>
    </source>
</evidence>
<dbReference type="SUPFAM" id="SSF53328">
    <property type="entry name" value="Formyltransferase"/>
    <property type="match status" value="1"/>
</dbReference>
<reference evidence="2 3" key="1">
    <citation type="submission" date="2021-04" db="EMBL/GenBank/DDBJ databases">
        <authorList>
            <person name="Bliznina A."/>
        </authorList>
    </citation>
    <scope>NUCLEOTIDE SEQUENCE [LARGE SCALE GENOMIC DNA]</scope>
</reference>
<keyword evidence="3" id="KW-1185">Reference proteome</keyword>
<accession>A0ABN7SV71</accession>
<dbReference type="Gene3D" id="3.40.50.12230">
    <property type="match status" value="1"/>
</dbReference>
<dbReference type="PANTHER" id="PTHR31551:SF1">
    <property type="entry name" value="COILED-COIL DOMAIN-CONTAINING PROTEIN 12"/>
    <property type="match status" value="1"/>
</dbReference>
<gene>
    <name evidence="2" type="ORF">OKIOD_LOCUS11160</name>
</gene>
<name>A0ABN7SV71_OIKDI</name>
<dbReference type="Proteomes" id="UP001158576">
    <property type="component" value="Chromosome 1"/>
</dbReference>
<feature type="domain" description="Formyl transferase N-terminal" evidence="1">
    <location>
        <begin position="45"/>
        <end position="119"/>
    </location>
</feature>
<dbReference type="InterPro" id="IPR002376">
    <property type="entry name" value="Formyl_transf_N"/>
</dbReference>
<dbReference type="Pfam" id="PF00551">
    <property type="entry name" value="Formyl_trans_N"/>
    <property type="match status" value="1"/>
</dbReference>
<protein>
    <submittedName>
        <fullName evidence="2">Oidioi.mRNA.OKI2018_I69.chr1.g2395.t1.cds</fullName>
    </submittedName>
</protein>
<evidence type="ECO:0000259" key="1">
    <source>
        <dbReference type="Pfam" id="PF00551"/>
    </source>
</evidence>
<proteinExistence type="predicted"/>
<evidence type="ECO:0000313" key="3">
    <source>
        <dbReference type="Proteomes" id="UP001158576"/>
    </source>
</evidence>
<dbReference type="PANTHER" id="PTHR31551">
    <property type="entry name" value="PRE-MRNA-SPLICING FACTOR CWF18"/>
    <property type="match status" value="1"/>
</dbReference>
<sequence length="385" mass="43127">MFNLNKAPLVNGQTFPAYEKYIFGSAVFPQVCNNLNIPLETYSPQNQADILIVASFGSLIPGEYLKNFKYCWNVHPSDLPLHRGAAPLTAAILSEERKTRVCIQTVAPKFDAGQILARSEDVDTEGYNLLTLGMEAGKIGAELLTSILDELPKLELNDQEGKPSMTRKMTPADLMISPKDQTASEILRQSRAYHFPCKMKFCGKELHPIGLREESAIPKEPYVWNKSKNNKRMVVRMPADIGELQDAAKSRREKLMAMRAKRKGGNENSTEEPALKLRNYKPLDENISRDEIEPADVEHVDEHVEELENEASAPVPGEDTNELDLIQLAPKKPDWDLKRAIQPRLDRLNKKTERAIAELIRERLKGSADLASQVAAAGPDVDFVD</sequence>